<sequence>MMMATTNDPSISGSAPTGRPIGQEPLQGLQDDPLNPMEDSSERASAPFEQYRDNAADQIENLAQNAQSAARQLSDNDTLGLSGYVADMAQNMTGLAEKLRGKSTDELLQDAGKLARDNPLLFICGSVALGLGLSRVLKASMPAASDASSSQPFEEPPAAYDPISPSALAAEEMAATHPLSDDVLHSARPGMGIPDSPPASEFNDDPIDELARDGSFRTGLSKGDV</sequence>
<organism evidence="2 3">
    <name type="scientific">Pseudomonas cichorii</name>
    <dbReference type="NCBI Taxonomy" id="36746"/>
    <lineage>
        <taxon>Bacteria</taxon>
        <taxon>Pseudomonadati</taxon>
        <taxon>Pseudomonadota</taxon>
        <taxon>Gammaproteobacteria</taxon>
        <taxon>Pseudomonadales</taxon>
        <taxon>Pseudomonadaceae</taxon>
        <taxon>Pseudomonas</taxon>
    </lineage>
</organism>
<comment type="caution">
    <text evidence="2">The sequence shown here is derived from an EMBL/GenBank/DDBJ whole genome shotgun (WGS) entry which is preliminary data.</text>
</comment>
<feature type="compositionally biased region" description="Polar residues" evidence="1">
    <location>
        <begin position="1"/>
        <end position="15"/>
    </location>
</feature>
<proteinExistence type="predicted"/>
<dbReference type="AlphaFoldDB" id="A0A3M4M9F1"/>
<feature type="region of interest" description="Disordered" evidence="1">
    <location>
        <begin position="145"/>
        <end position="225"/>
    </location>
</feature>
<dbReference type="EMBL" id="RBRE01000013">
    <property type="protein sequence ID" value="RMQ50173.1"/>
    <property type="molecule type" value="Genomic_DNA"/>
</dbReference>
<gene>
    <name evidence="2" type="ORF">ALQ04_02315</name>
</gene>
<protein>
    <submittedName>
        <fullName evidence="2">Uncharacterized protein</fullName>
    </submittedName>
</protein>
<accession>A0A3M4M9F1</accession>
<name>A0A3M4M9F1_PSECI</name>
<reference evidence="2 3" key="1">
    <citation type="submission" date="2018-08" db="EMBL/GenBank/DDBJ databases">
        <title>Recombination of ecologically and evolutionarily significant loci maintains genetic cohesion in the Pseudomonas syringae species complex.</title>
        <authorList>
            <person name="Dillon M."/>
            <person name="Thakur S."/>
            <person name="Almeida R.N.D."/>
            <person name="Weir B.S."/>
            <person name="Guttman D.S."/>
        </authorList>
    </citation>
    <scope>NUCLEOTIDE SEQUENCE [LARGE SCALE GENOMIC DNA]</scope>
    <source>
        <strain evidence="2 3">ICMP 3353</strain>
    </source>
</reference>
<feature type="region of interest" description="Disordered" evidence="1">
    <location>
        <begin position="1"/>
        <end position="47"/>
    </location>
</feature>
<evidence type="ECO:0000313" key="2">
    <source>
        <dbReference type="EMBL" id="RMQ50173.1"/>
    </source>
</evidence>
<evidence type="ECO:0000256" key="1">
    <source>
        <dbReference type="SAM" id="MobiDB-lite"/>
    </source>
</evidence>
<dbReference type="Proteomes" id="UP000277236">
    <property type="component" value="Unassembled WGS sequence"/>
</dbReference>
<evidence type="ECO:0000313" key="3">
    <source>
        <dbReference type="Proteomes" id="UP000277236"/>
    </source>
</evidence>